<protein>
    <recommendedName>
        <fullName evidence="5">Thioredoxin-like fold domain-containing protein</fullName>
    </recommendedName>
</protein>
<dbReference type="PANTHER" id="PTHR13871:SF96">
    <property type="entry name" value="THIOREDOXIN DOMAIN-CONTAINING PROTEIN"/>
    <property type="match status" value="1"/>
</dbReference>
<dbReference type="GO" id="GO:0016491">
    <property type="term" value="F:oxidoreductase activity"/>
    <property type="evidence" value="ECO:0007669"/>
    <property type="project" value="UniProtKB-KW"/>
</dbReference>
<dbReference type="AlphaFoldDB" id="A0A484KX10"/>
<dbReference type="Proteomes" id="UP000595140">
    <property type="component" value="Unassembled WGS sequence"/>
</dbReference>
<reference evidence="3 4" key="1">
    <citation type="submission" date="2018-04" db="EMBL/GenBank/DDBJ databases">
        <authorList>
            <person name="Vogel A."/>
        </authorList>
    </citation>
    <scope>NUCLEOTIDE SEQUENCE [LARGE SCALE GENOMIC DNA]</scope>
</reference>
<name>A0A484KX10_9ASTE</name>
<sequence length="852" mass="97253">MDAERRWGDPLDVNDGCGELNVQLSDRHDRSRLKIASSESKVKLLEEKTTFPNVSRLKIASSDRTAKLSDEETTFPNVSRHRQQCLKNSFFNTCFQFMRSYVHKPCAPITDEENEIGKQYLDTEYPIYSHAFKHAPIVLVGHQLNVLDLLGDKLLCFYSTQNIPNPSIQPNNRSRSYAVSTPLNLMGKYVMICCVFVPSIWSSADARMIYHTSLASHELARRGDFALVVVPMMRNGFTHSFSAYEHFFSGFSCLAVPFGEYLRREYICSVLGFDGQPKALILDPSQRVLYHGQPKMFSQVGGAEGGAFPFTPDRVGAYLRHERGWHGHYSLNELLGLRDTDVLYNIGYYHAGGDRMEDEEDADARMIYHTSLASHELARRGDFALVVVPMMRNGFTHSFSAYEHFFSGFSCLAVPFGEYLRREYICSVLGFDGQPKALILDPSQRVLYHGQPKMFSQVGGAEGGAFPFTPDRVGAYLRHERGWHGHYSLNELLGLRDTDVLYNIGYYHAGGDRMEDEEDGRRGITISELKRKFVGIYVCFDGSSLYELEAVYKECCERGKECELEIVVVGVPFVGIKPPKLMEKFMIEGLESVKLLGWWFFPFNNTVSHRLCRMRSDSQEDGLFIVDPVRKYVDVYGFPVVADFGGVDAYPFNRRNLIEKEFERKMGLRLKSLLPSCWEQHVIRRLNNMDEEVPLAQVLEKMPFVVLYMYKGGKVFEKKNKIWWGYEDGDKLAAWYKNEIKGKGHSSSVVVVTVSMDGIDGDTDWFLEMGWSVCRADPFKSAKICDEYFFHHQCRPDEVVVAFGEDGRIQSLDASHIMECQGPPFHANNLHAEIAKEFYKTGFLYMYHAAAL</sequence>
<dbReference type="EMBL" id="OOIL02000703">
    <property type="protein sequence ID" value="VFQ68614.1"/>
    <property type="molecule type" value="Genomic_DNA"/>
</dbReference>
<evidence type="ECO:0000313" key="3">
    <source>
        <dbReference type="EMBL" id="VFQ68614.1"/>
    </source>
</evidence>
<dbReference type="PANTHER" id="PTHR13871">
    <property type="entry name" value="THIOREDOXIN"/>
    <property type="match status" value="1"/>
</dbReference>
<keyword evidence="4" id="KW-1185">Reference proteome</keyword>
<evidence type="ECO:0000256" key="2">
    <source>
        <dbReference type="ARBA" id="ARBA00023027"/>
    </source>
</evidence>
<proteinExistence type="predicted"/>
<evidence type="ECO:0008006" key="5">
    <source>
        <dbReference type="Google" id="ProtNLM"/>
    </source>
</evidence>
<evidence type="ECO:0000256" key="1">
    <source>
        <dbReference type="ARBA" id="ARBA00023002"/>
    </source>
</evidence>
<dbReference type="InterPro" id="IPR052259">
    <property type="entry name" value="Nucleoredoxin-like"/>
</dbReference>
<evidence type="ECO:0000313" key="4">
    <source>
        <dbReference type="Proteomes" id="UP000595140"/>
    </source>
</evidence>
<organism evidence="3 4">
    <name type="scientific">Cuscuta campestris</name>
    <dbReference type="NCBI Taxonomy" id="132261"/>
    <lineage>
        <taxon>Eukaryota</taxon>
        <taxon>Viridiplantae</taxon>
        <taxon>Streptophyta</taxon>
        <taxon>Embryophyta</taxon>
        <taxon>Tracheophyta</taxon>
        <taxon>Spermatophyta</taxon>
        <taxon>Magnoliopsida</taxon>
        <taxon>eudicotyledons</taxon>
        <taxon>Gunneridae</taxon>
        <taxon>Pentapetalae</taxon>
        <taxon>asterids</taxon>
        <taxon>lamiids</taxon>
        <taxon>Solanales</taxon>
        <taxon>Convolvulaceae</taxon>
        <taxon>Cuscuteae</taxon>
        <taxon>Cuscuta</taxon>
        <taxon>Cuscuta subgen. Grammica</taxon>
        <taxon>Cuscuta sect. Cleistogrammica</taxon>
    </lineage>
</organism>
<keyword evidence="2" id="KW-0520">NAD</keyword>
<gene>
    <name evidence="3" type="ORF">CCAM_LOCUS10390</name>
</gene>
<keyword evidence="1" id="KW-0560">Oxidoreductase</keyword>
<accession>A0A484KX10</accession>